<protein>
    <recommendedName>
        <fullName evidence="2">histidine kinase</fullName>
        <ecNumber evidence="2">2.7.13.3</ecNumber>
    </recommendedName>
</protein>
<dbReference type="Proteomes" id="UP000316360">
    <property type="component" value="Unassembled WGS sequence"/>
</dbReference>
<dbReference type="PROSITE" id="PS50109">
    <property type="entry name" value="HIS_KIN"/>
    <property type="match status" value="1"/>
</dbReference>
<keyword evidence="5" id="KW-0547">Nucleotide-binding</keyword>
<keyword evidence="9" id="KW-0472">Membrane</keyword>
<evidence type="ECO:0000256" key="1">
    <source>
        <dbReference type="ARBA" id="ARBA00000085"/>
    </source>
</evidence>
<evidence type="ECO:0000256" key="8">
    <source>
        <dbReference type="ARBA" id="ARBA00023012"/>
    </source>
</evidence>
<dbReference type="SMART" id="SM00387">
    <property type="entry name" value="HATPase_c"/>
    <property type="match status" value="1"/>
</dbReference>
<evidence type="ECO:0000256" key="4">
    <source>
        <dbReference type="ARBA" id="ARBA00022679"/>
    </source>
</evidence>
<keyword evidence="9" id="KW-0812">Transmembrane</keyword>
<feature type="domain" description="Histidine kinase" evidence="10">
    <location>
        <begin position="344"/>
        <end position="569"/>
    </location>
</feature>
<dbReference type="Gene3D" id="1.10.287.130">
    <property type="match status" value="1"/>
</dbReference>
<dbReference type="InterPro" id="IPR036890">
    <property type="entry name" value="HATPase_C_sf"/>
</dbReference>
<dbReference type="Pfam" id="PF02518">
    <property type="entry name" value="HATPase_c"/>
    <property type="match status" value="1"/>
</dbReference>
<dbReference type="GO" id="GO:0000155">
    <property type="term" value="F:phosphorelay sensor kinase activity"/>
    <property type="evidence" value="ECO:0007669"/>
    <property type="project" value="InterPro"/>
</dbReference>
<accession>A0A523RR79</accession>
<gene>
    <name evidence="11" type="ORF">E3J84_06380</name>
</gene>
<keyword evidence="9" id="KW-1133">Transmembrane helix</keyword>
<dbReference type="Gene3D" id="3.30.450.40">
    <property type="match status" value="1"/>
</dbReference>
<keyword evidence="7" id="KW-0067">ATP-binding</keyword>
<dbReference type="SUPFAM" id="SSF55781">
    <property type="entry name" value="GAF domain-like"/>
    <property type="match status" value="1"/>
</dbReference>
<dbReference type="InterPro" id="IPR036097">
    <property type="entry name" value="HisK_dim/P_sf"/>
</dbReference>
<evidence type="ECO:0000256" key="6">
    <source>
        <dbReference type="ARBA" id="ARBA00022777"/>
    </source>
</evidence>
<dbReference type="SMART" id="SM00065">
    <property type="entry name" value="GAF"/>
    <property type="match status" value="1"/>
</dbReference>
<keyword evidence="3" id="KW-0597">Phosphoprotein</keyword>
<evidence type="ECO:0000259" key="10">
    <source>
        <dbReference type="PROSITE" id="PS50109"/>
    </source>
</evidence>
<dbReference type="InterPro" id="IPR004358">
    <property type="entry name" value="Sig_transdc_His_kin-like_C"/>
</dbReference>
<name>A0A523RR79_UNCAE</name>
<keyword evidence="4" id="KW-0808">Transferase</keyword>
<dbReference type="CDD" id="cd00082">
    <property type="entry name" value="HisKA"/>
    <property type="match status" value="1"/>
</dbReference>
<dbReference type="EC" id="2.7.13.3" evidence="2"/>
<evidence type="ECO:0000313" key="12">
    <source>
        <dbReference type="Proteomes" id="UP000316360"/>
    </source>
</evidence>
<dbReference type="PRINTS" id="PR00344">
    <property type="entry name" value="BCTRLSENSOR"/>
</dbReference>
<dbReference type="InterPro" id="IPR003661">
    <property type="entry name" value="HisK_dim/P_dom"/>
</dbReference>
<keyword evidence="6 11" id="KW-0418">Kinase</keyword>
<organism evidence="11 12">
    <name type="scientific">Aerophobetes bacterium</name>
    <dbReference type="NCBI Taxonomy" id="2030807"/>
    <lineage>
        <taxon>Bacteria</taxon>
        <taxon>Candidatus Aerophobota</taxon>
    </lineage>
</organism>
<dbReference type="InterPro" id="IPR003018">
    <property type="entry name" value="GAF"/>
</dbReference>
<keyword evidence="8" id="KW-0902">Two-component regulatory system</keyword>
<dbReference type="EMBL" id="SOKJ01000367">
    <property type="protein sequence ID" value="TET08285.1"/>
    <property type="molecule type" value="Genomic_DNA"/>
</dbReference>
<dbReference type="SUPFAM" id="SSF55874">
    <property type="entry name" value="ATPase domain of HSP90 chaperone/DNA topoisomerase II/histidine kinase"/>
    <property type="match status" value="1"/>
</dbReference>
<feature type="transmembrane region" description="Helical" evidence="9">
    <location>
        <begin position="57"/>
        <end position="78"/>
    </location>
</feature>
<feature type="transmembrane region" description="Helical" evidence="9">
    <location>
        <begin position="23"/>
        <end position="45"/>
    </location>
</feature>
<evidence type="ECO:0000256" key="3">
    <source>
        <dbReference type="ARBA" id="ARBA00022553"/>
    </source>
</evidence>
<reference evidence="11 12" key="1">
    <citation type="submission" date="2019-03" db="EMBL/GenBank/DDBJ databases">
        <title>Metabolic potential of uncultured bacteria and archaea associated with petroleum seepage in deep-sea sediments.</title>
        <authorList>
            <person name="Dong X."/>
            <person name="Hubert C."/>
        </authorList>
    </citation>
    <scope>NUCLEOTIDE SEQUENCE [LARGE SCALE GENOMIC DNA]</scope>
    <source>
        <strain evidence="11">E44_bin7</strain>
    </source>
</reference>
<comment type="caution">
    <text evidence="11">The sequence shown here is derived from an EMBL/GenBank/DDBJ whole genome shotgun (WGS) entry which is preliminary data.</text>
</comment>
<comment type="catalytic activity">
    <reaction evidence="1">
        <text>ATP + protein L-histidine = ADP + protein N-phospho-L-histidine.</text>
        <dbReference type="EC" id="2.7.13.3"/>
    </reaction>
</comment>
<feature type="transmembrane region" description="Helical" evidence="9">
    <location>
        <begin position="90"/>
        <end position="113"/>
    </location>
</feature>
<dbReference type="Gene3D" id="3.30.565.10">
    <property type="entry name" value="Histidine kinase-like ATPase, C-terminal domain"/>
    <property type="match status" value="1"/>
</dbReference>
<dbReference type="GO" id="GO:0005524">
    <property type="term" value="F:ATP binding"/>
    <property type="evidence" value="ECO:0007669"/>
    <property type="project" value="UniProtKB-KW"/>
</dbReference>
<dbReference type="PANTHER" id="PTHR43065">
    <property type="entry name" value="SENSOR HISTIDINE KINASE"/>
    <property type="match status" value="1"/>
</dbReference>
<evidence type="ECO:0000313" key="11">
    <source>
        <dbReference type="EMBL" id="TET08285.1"/>
    </source>
</evidence>
<dbReference type="AlphaFoldDB" id="A0A523RR79"/>
<evidence type="ECO:0000256" key="2">
    <source>
        <dbReference type="ARBA" id="ARBA00012438"/>
    </source>
</evidence>
<dbReference type="InterPro" id="IPR003594">
    <property type="entry name" value="HATPase_dom"/>
</dbReference>
<evidence type="ECO:0000256" key="7">
    <source>
        <dbReference type="ARBA" id="ARBA00022840"/>
    </source>
</evidence>
<evidence type="ECO:0000256" key="5">
    <source>
        <dbReference type="ARBA" id="ARBA00022741"/>
    </source>
</evidence>
<dbReference type="InterPro" id="IPR029016">
    <property type="entry name" value="GAF-like_dom_sf"/>
</dbReference>
<dbReference type="PANTHER" id="PTHR43065:SF10">
    <property type="entry name" value="PEROXIDE STRESS-ACTIVATED HISTIDINE KINASE MAK3"/>
    <property type="match status" value="1"/>
</dbReference>
<dbReference type="SUPFAM" id="SSF47384">
    <property type="entry name" value="Homodimeric domain of signal transducing histidine kinase"/>
    <property type="match status" value="1"/>
</dbReference>
<sequence length="576" mass="64941">MLLALITYIPAASDYTVNYGIELYPVGFIFILVFASITTHAIVTYRLMDIAVVMTRGGVLAGTYAFIIGVPALVASVARPWLVGAMGRFWWVPPLGLFAGLALVGPFVALFLIHKIEGKQRERALRAEEHLERTAQGMIEIDSVGRLAKIIPRYLTQFYYSALDISITHATIFLLDKDRGEYVLKSTSGIRRISLDKTLPEKENPIYIWFKKIVPLIIEKRFVRRRELDVLQREDIDFWLKEERLLRLDDYIKPALIELKKLMVELRAVLCVPSYYQEGLLGFLILGEKEKGLFRPQELSLFFRLSRYAGLAIRSAQLSQDLQQAYASVAQADRLSSMGQLAASFAHEINNPVAIIISGIELSLVNMREDLLKASSVEEKEKVINYTEDKLGKIKDEAFRISHIIGRIMGYVKAPMGDFTSVRLEDLIEATLGLVEHPLRKKQINVVKEIPKDLPRIRGIAGELQEVFLNLFNNALEAIEDETLGSINILARTLANPEMVEIKVSDTGGGISPENLRKIFDFLFTTKLQGTGVGLSVVYNIIKKHDGTIDVESEMGKGTTFTIRLPIWKEEEAIKR</sequence>
<proteinExistence type="predicted"/>
<evidence type="ECO:0000256" key="9">
    <source>
        <dbReference type="SAM" id="Phobius"/>
    </source>
</evidence>
<dbReference type="InterPro" id="IPR005467">
    <property type="entry name" value="His_kinase_dom"/>
</dbReference>